<dbReference type="InParanoid" id="A8P0W4"/>
<accession>A8P0W4</accession>
<evidence type="ECO:0000256" key="3">
    <source>
        <dbReference type="ARBA" id="ARBA00022723"/>
    </source>
</evidence>
<keyword evidence="3" id="KW-0479">Metal-binding</keyword>
<dbReference type="GO" id="GO:0046872">
    <property type="term" value="F:metal ion binding"/>
    <property type="evidence" value="ECO:0007669"/>
    <property type="project" value="UniProtKB-KW"/>
</dbReference>
<evidence type="ECO:0000256" key="7">
    <source>
        <dbReference type="ARBA" id="ARBA00023049"/>
    </source>
</evidence>
<dbReference type="Gene3D" id="3.40.390.10">
    <property type="entry name" value="Collagenase (Catalytic Domain)"/>
    <property type="match status" value="1"/>
</dbReference>
<dbReference type="AlphaFoldDB" id="A8P0W4"/>
<dbReference type="Pfam" id="PF05572">
    <property type="entry name" value="Peptidase_M43"/>
    <property type="match status" value="1"/>
</dbReference>
<feature type="signal peptide" evidence="9">
    <location>
        <begin position="1"/>
        <end position="26"/>
    </location>
</feature>
<dbReference type="EMBL" id="AACS02000006">
    <property type="protein sequence ID" value="EAU83863.2"/>
    <property type="molecule type" value="Genomic_DNA"/>
</dbReference>
<dbReference type="OMA" id="ECYERFT"/>
<dbReference type="GeneID" id="6014546"/>
<dbReference type="OrthoDB" id="536211at2759"/>
<dbReference type="MEROPS" id="M43.008"/>
<organism evidence="11 12">
    <name type="scientific">Coprinopsis cinerea (strain Okayama-7 / 130 / ATCC MYA-4618 / FGSC 9003)</name>
    <name type="common">Inky cap fungus</name>
    <name type="synonym">Hormographiella aspergillata</name>
    <dbReference type="NCBI Taxonomy" id="240176"/>
    <lineage>
        <taxon>Eukaryota</taxon>
        <taxon>Fungi</taxon>
        <taxon>Dikarya</taxon>
        <taxon>Basidiomycota</taxon>
        <taxon>Agaricomycotina</taxon>
        <taxon>Agaricomycetes</taxon>
        <taxon>Agaricomycetidae</taxon>
        <taxon>Agaricales</taxon>
        <taxon>Agaricineae</taxon>
        <taxon>Psathyrellaceae</taxon>
        <taxon>Coprinopsis</taxon>
    </lineage>
</organism>
<dbReference type="CDD" id="cd04275">
    <property type="entry name" value="ZnMc_pappalysin_like"/>
    <property type="match status" value="1"/>
</dbReference>
<dbReference type="PANTHER" id="PTHR47466">
    <property type="match status" value="1"/>
</dbReference>
<gene>
    <name evidence="11" type="ORF">CC1G_09532</name>
</gene>
<evidence type="ECO:0000256" key="8">
    <source>
        <dbReference type="ARBA" id="ARBA00023157"/>
    </source>
</evidence>
<keyword evidence="6" id="KW-0862">Zinc</keyword>
<keyword evidence="4 9" id="KW-0732">Signal</keyword>
<keyword evidence="8" id="KW-1015">Disulfide bond</keyword>
<evidence type="ECO:0000259" key="10">
    <source>
        <dbReference type="Pfam" id="PF05572"/>
    </source>
</evidence>
<evidence type="ECO:0000256" key="5">
    <source>
        <dbReference type="ARBA" id="ARBA00022801"/>
    </source>
</evidence>
<dbReference type="InterPro" id="IPR024079">
    <property type="entry name" value="MetalloPept_cat_dom_sf"/>
</dbReference>
<dbReference type="VEuPathDB" id="FungiDB:CC1G_09532"/>
<dbReference type="SUPFAM" id="SSF55486">
    <property type="entry name" value="Metalloproteases ('zincins'), catalytic domain"/>
    <property type="match status" value="1"/>
</dbReference>
<evidence type="ECO:0000313" key="11">
    <source>
        <dbReference type="EMBL" id="EAU83863.2"/>
    </source>
</evidence>
<proteinExistence type="inferred from homology"/>
<dbReference type="Proteomes" id="UP000001861">
    <property type="component" value="Unassembled WGS sequence"/>
</dbReference>
<keyword evidence="2" id="KW-0645">Protease</keyword>
<dbReference type="HOGENOM" id="CLU_048726_1_1_1"/>
<dbReference type="GO" id="GO:0008237">
    <property type="term" value="F:metallopeptidase activity"/>
    <property type="evidence" value="ECO:0007669"/>
    <property type="project" value="UniProtKB-KW"/>
</dbReference>
<keyword evidence="7 11" id="KW-0482">Metalloprotease</keyword>
<evidence type="ECO:0000256" key="2">
    <source>
        <dbReference type="ARBA" id="ARBA00022670"/>
    </source>
</evidence>
<dbReference type="KEGG" id="cci:CC1G_09532"/>
<protein>
    <submittedName>
        <fullName evidence="11">Metalloprotease</fullName>
    </submittedName>
</protein>
<evidence type="ECO:0000313" key="12">
    <source>
        <dbReference type="Proteomes" id="UP000001861"/>
    </source>
</evidence>
<sequence length="295" mass="32476">MRSMTTLVCSALALLFVSSSITSVTAAPQFRSELRHRRVCGTHISSSRRTAAEKYFQTHRVPAADPDATATLDVYFHIVHANKTSEGGYVTDEQIEEQMEIMNKSYEPTGLSWNLVNVTRIKSPEWFAAVSPGSKDEIQMKKTFRYGNASALNIWTVGFREGEGAGLLGYATFPSDYKDEPEVDGVVLLYSTMPGGSSAPYDKGMTLVHEVGHWGGLYHTFEGGCSGKGDYVDDTPKQREAVYGCPKPIASCPGGQKALVKNFMNYSDDDCMDSFTEGQITRLRTQVRSFRGVSV</sequence>
<evidence type="ECO:0000256" key="1">
    <source>
        <dbReference type="ARBA" id="ARBA00008721"/>
    </source>
</evidence>
<reference evidence="11 12" key="1">
    <citation type="journal article" date="2010" name="Proc. Natl. Acad. Sci. U.S.A.">
        <title>Insights into evolution of multicellular fungi from the assembled chromosomes of the mushroom Coprinopsis cinerea (Coprinus cinereus).</title>
        <authorList>
            <person name="Stajich J.E."/>
            <person name="Wilke S.K."/>
            <person name="Ahren D."/>
            <person name="Au C.H."/>
            <person name="Birren B.W."/>
            <person name="Borodovsky M."/>
            <person name="Burns C."/>
            <person name="Canback B."/>
            <person name="Casselton L.A."/>
            <person name="Cheng C.K."/>
            <person name="Deng J."/>
            <person name="Dietrich F.S."/>
            <person name="Fargo D.C."/>
            <person name="Farman M.L."/>
            <person name="Gathman A.C."/>
            <person name="Goldberg J."/>
            <person name="Guigo R."/>
            <person name="Hoegger P.J."/>
            <person name="Hooker J.B."/>
            <person name="Huggins A."/>
            <person name="James T.Y."/>
            <person name="Kamada T."/>
            <person name="Kilaru S."/>
            <person name="Kodira C."/>
            <person name="Kues U."/>
            <person name="Kupfer D."/>
            <person name="Kwan H.S."/>
            <person name="Lomsadze A."/>
            <person name="Li W."/>
            <person name="Lilly W.W."/>
            <person name="Ma L.J."/>
            <person name="Mackey A.J."/>
            <person name="Manning G."/>
            <person name="Martin F."/>
            <person name="Muraguchi H."/>
            <person name="Natvig D.O."/>
            <person name="Palmerini H."/>
            <person name="Ramesh M.A."/>
            <person name="Rehmeyer C.J."/>
            <person name="Roe B.A."/>
            <person name="Shenoy N."/>
            <person name="Stanke M."/>
            <person name="Ter-Hovhannisyan V."/>
            <person name="Tunlid A."/>
            <person name="Velagapudi R."/>
            <person name="Vision T.J."/>
            <person name="Zeng Q."/>
            <person name="Zolan M.E."/>
            <person name="Pukkila P.J."/>
        </authorList>
    </citation>
    <scope>NUCLEOTIDE SEQUENCE [LARGE SCALE GENOMIC DNA]</scope>
    <source>
        <strain evidence="12">Okayama-7 / 130 / ATCC MYA-4618 / FGSC 9003</strain>
    </source>
</reference>
<feature type="domain" description="Peptidase M43 pregnancy-associated plasma-A" evidence="10">
    <location>
        <begin position="169"/>
        <end position="287"/>
    </location>
</feature>
<feature type="chain" id="PRO_5002727508" evidence="9">
    <location>
        <begin position="27"/>
        <end position="295"/>
    </location>
</feature>
<dbReference type="RefSeq" id="XP_001837981.2">
    <property type="nucleotide sequence ID" value="XM_001837929.2"/>
</dbReference>
<keyword evidence="5" id="KW-0378">Hydrolase</keyword>
<dbReference type="GO" id="GO:0006508">
    <property type="term" value="P:proteolysis"/>
    <property type="evidence" value="ECO:0007669"/>
    <property type="project" value="UniProtKB-KW"/>
</dbReference>
<dbReference type="eggNOG" id="ENOG502RYKG">
    <property type="taxonomic scope" value="Eukaryota"/>
</dbReference>
<dbReference type="PANTHER" id="PTHR47466:SF1">
    <property type="entry name" value="METALLOPROTEASE MEP1 (AFU_ORTHOLOGUE AFUA_1G07730)-RELATED"/>
    <property type="match status" value="1"/>
</dbReference>
<keyword evidence="12" id="KW-1185">Reference proteome</keyword>
<comment type="caution">
    <text evidence="11">The sequence shown here is derived from an EMBL/GenBank/DDBJ whole genome shotgun (WGS) entry which is preliminary data.</text>
</comment>
<evidence type="ECO:0000256" key="6">
    <source>
        <dbReference type="ARBA" id="ARBA00022833"/>
    </source>
</evidence>
<evidence type="ECO:0000256" key="9">
    <source>
        <dbReference type="SAM" id="SignalP"/>
    </source>
</evidence>
<dbReference type="InterPro" id="IPR008754">
    <property type="entry name" value="Peptidase_M43"/>
</dbReference>
<evidence type="ECO:0000256" key="4">
    <source>
        <dbReference type="ARBA" id="ARBA00022729"/>
    </source>
</evidence>
<name>A8P0W4_COPC7</name>
<comment type="similarity">
    <text evidence="1">Belongs to the peptidase M43B family.</text>
</comment>